<evidence type="ECO:0000256" key="1">
    <source>
        <dbReference type="SAM" id="Phobius"/>
    </source>
</evidence>
<keyword evidence="1" id="KW-0812">Transmembrane</keyword>
<evidence type="ECO:0000313" key="3">
    <source>
        <dbReference type="Proteomes" id="UP000320722"/>
    </source>
</evidence>
<dbReference type="RefSeq" id="WP_197999406.1">
    <property type="nucleotide sequence ID" value="NZ_CP036347.1"/>
</dbReference>
<organism evidence="2 3">
    <name type="scientific">Gimesia chilikensis</name>
    <dbReference type="NCBI Taxonomy" id="2605989"/>
    <lineage>
        <taxon>Bacteria</taxon>
        <taxon>Pseudomonadati</taxon>
        <taxon>Planctomycetota</taxon>
        <taxon>Planctomycetia</taxon>
        <taxon>Planctomycetales</taxon>
        <taxon>Planctomycetaceae</taxon>
        <taxon>Gimesia</taxon>
    </lineage>
</organism>
<proteinExistence type="predicted"/>
<evidence type="ECO:0000313" key="2">
    <source>
        <dbReference type="EMBL" id="QDU04418.1"/>
    </source>
</evidence>
<feature type="transmembrane region" description="Helical" evidence="1">
    <location>
        <begin position="12"/>
        <end position="34"/>
    </location>
</feature>
<accession>A0A517WGN1</accession>
<keyword evidence="1" id="KW-1133">Transmembrane helix</keyword>
<dbReference type="EMBL" id="CP036347">
    <property type="protein sequence ID" value="QDU04418.1"/>
    <property type="molecule type" value="Genomic_DNA"/>
</dbReference>
<sequence length="51" mass="5512">MVQPVHTIPSQWLVPPVTLCLLLGIPLLGVLPLFTWNGLACLRNHVRGVAG</sequence>
<keyword evidence="1" id="KW-0472">Membrane</keyword>
<protein>
    <submittedName>
        <fullName evidence="2">Uncharacterized protein</fullName>
    </submittedName>
</protein>
<name>A0A517WGN1_9PLAN</name>
<dbReference type="AlphaFoldDB" id="A0A517WGN1"/>
<gene>
    <name evidence="2" type="ORF">V6x_41460</name>
</gene>
<dbReference type="Proteomes" id="UP000320722">
    <property type="component" value="Chromosome"/>
</dbReference>
<reference evidence="2 3" key="1">
    <citation type="submission" date="2019-02" db="EMBL/GenBank/DDBJ databases">
        <title>Deep-cultivation of Planctomycetes and their phenomic and genomic characterization uncovers novel biology.</title>
        <authorList>
            <person name="Wiegand S."/>
            <person name="Jogler M."/>
            <person name="Boedeker C."/>
            <person name="Pinto D."/>
            <person name="Vollmers J."/>
            <person name="Rivas-Marin E."/>
            <person name="Kohn T."/>
            <person name="Peeters S.H."/>
            <person name="Heuer A."/>
            <person name="Rast P."/>
            <person name="Oberbeckmann S."/>
            <person name="Bunk B."/>
            <person name="Jeske O."/>
            <person name="Meyerdierks A."/>
            <person name="Storesund J.E."/>
            <person name="Kallscheuer N."/>
            <person name="Luecker S."/>
            <person name="Lage O.M."/>
            <person name="Pohl T."/>
            <person name="Merkel B.J."/>
            <person name="Hornburger P."/>
            <person name="Mueller R.-W."/>
            <person name="Bruemmer F."/>
            <person name="Labrenz M."/>
            <person name="Spormann A.M."/>
            <person name="Op den Camp H."/>
            <person name="Overmann J."/>
            <person name="Amann R."/>
            <person name="Jetten M.S.M."/>
            <person name="Mascher T."/>
            <person name="Medema M.H."/>
            <person name="Devos D.P."/>
            <person name="Kaster A.-K."/>
            <person name="Ovreas L."/>
            <person name="Rohde M."/>
            <person name="Galperin M.Y."/>
            <person name="Jogler C."/>
        </authorList>
    </citation>
    <scope>NUCLEOTIDE SEQUENCE [LARGE SCALE GENOMIC DNA]</scope>
    <source>
        <strain evidence="2 3">V6</strain>
    </source>
</reference>